<reference evidence="2" key="1">
    <citation type="submission" date="2020-09" db="EMBL/GenBank/DDBJ databases">
        <title>Desulfogranum mesoprofundum gen. nov., sp. nov., a novel mesophilic, sulfate-reducing chemolithoautotroph isolated from a deep-sea hydrothermal vent chimney in the Suiyo Seamount.</title>
        <authorList>
            <person name="Hashimoto Y."/>
            <person name="Nakagawa S."/>
        </authorList>
    </citation>
    <scope>NUCLEOTIDE SEQUENCE</scope>
    <source>
        <strain evidence="2">KT2</strain>
    </source>
</reference>
<dbReference type="RefSeq" id="WP_228855654.1">
    <property type="nucleotide sequence ID" value="NZ_AP024086.1"/>
</dbReference>
<keyword evidence="2" id="KW-0808">Transferase</keyword>
<proteinExistence type="predicted"/>
<sequence>MITLKIHVSVIIPAYNAAEFISDTIQSVLAQSYQQFEIVVVDDGSTDLTASIVKRYQAKNEGKIRYVFQENGGVSVARNTGIHYAKGSLIAFCDADDLWSVNHLEVLTQVFKEDHSLGLVHSNIMKIDIFGIEKGVPVREPSLLSGYIYDAIFLRQADIATSSVIFQKKCIEQIGNFDIYLSFLGCEDRDFWLRLTRKYPVKYVDQVLTFYRVRNNSLSRNQSKMLKARLYVIDKYTSENRKDQQLKKSALARVYRDLGDQALMQHDFVCARNHYQKSLGYKIWNRWAWINLIKAFFKINVRYMH</sequence>
<organism evidence="2 3">
    <name type="scientific">Desulfomarina profundi</name>
    <dbReference type="NCBI Taxonomy" id="2772557"/>
    <lineage>
        <taxon>Bacteria</taxon>
        <taxon>Pseudomonadati</taxon>
        <taxon>Thermodesulfobacteriota</taxon>
        <taxon>Desulfobulbia</taxon>
        <taxon>Desulfobulbales</taxon>
        <taxon>Desulfobulbaceae</taxon>
        <taxon>Desulfomarina</taxon>
    </lineage>
</organism>
<accession>A0A8D5JMU8</accession>
<dbReference type="InterPro" id="IPR001173">
    <property type="entry name" value="Glyco_trans_2-like"/>
</dbReference>
<keyword evidence="3" id="KW-1185">Reference proteome</keyword>
<dbReference type="GO" id="GO:0016758">
    <property type="term" value="F:hexosyltransferase activity"/>
    <property type="evidence" value="ECO:0007669"/>
    <property type="project" value="UniProtKB-ARBA"/>
</dbReference>
<dbReference type="EMBL" id="AP024086">
    <property type="protein sequence ID" value="BCL59420.1"/>
    <property type="molecule type" value="Genomic_DNA"/>
</dbReference>
<dbReference type="KEGG" id="dbk:DGMP_01130"/>
<evidence type="ECO:0000313" key="2">
    <source>
        <dbReference type="EMBL" id="BCL59420.1"/>
    </source>
</evidence>
<name>A0A8D5JMU8_9BACT</name>
<dbReference type="Proteomes" id="UP000826725">
    <property type="component" value="Chromosome"/>
</dbReference>
<dbReference type="CDD" id="cd00761">
    <property type="entry name" value="Glyco_tranf_GTA_type"/>
    <property type="match status" value="1"/>
</dbReference>
<evidence type="ECO:0000313" key="3">
    <source>
        <dbReference type="Proteomes" id="UP000826725"/>
    </source>
</evidence>
<gene>
    <name evidence="2" type="ORF">DGMP_01130</name>
</gene>
<feature type="domain" description="Glycosyltransferase 2-like" evidence="1">
    <location>
        <begin position="9"/>
        <end position="116"/>
    </location>
</feature>
<dbReference type="AlphaFoldDB" id="A0A8D5JMU8"/>
<dbReference type="PANTHER" id="PTHR22916:SF3">
    <property type="entry name" value="UDP-GLCNAC:BETAGAL BETA-1,3-N-ACETYLGLUCOSAMINYLTRANSFERASE-LIKE PROTEIN 1"/>
    <property type="match status" value="1"/>
</dbReference>
<protein>
    <submittedName>
        <fullName evidence="2">Glycosyl transferase</fullName>
    </submittedName>
</protein>
<evidence type="ECO:0000259" key="1">
    <source>
        <dbReference type="Pfam" id="PF00535"/>
    </source>
</evidence>
<dbReference type="PANTHER" id="PTHR22916">
    <property type="entry name" value="GLYCOSYLTRANSFERASE"/>
    <property type="match status" value="1"/>
</dbReference>
<dbReference type="Pfam" id="PF00535">
    <property type="entry name" value="Glycos_transf_2"/>
    <property type="match status" value="1"/>
</dbReference>